<dbReference type="OrthoDB" id="10042665at2759"/>
<dbReference type="Gene3D" id="3.40.50.300">
    <property type="entry name" value="P-loop containing nucleotide triphosphate hydrolases"/>
    <property type="match status" value="1"/>
</dbReference>
<dbReference type="Pfam" id="PF23232">
    <property type="entry name" value="AAA_lid_13"/>
    <property type="match status" value="1"/>
</dbReference>
<dbReference type="InterPro" id="IPR027417">
    <property type="entry name" value="P-loop_NTPase"/>
</dbReference>
<dbReference type="PANTHER" id="PTHR46411">
    <property type="entry name" value="FAMILY ATPASE, PUTATIVE-RELATED"/>
    <property type="match status" value="1"/>
</dbReference>
<dbReference type="STRING" id="1448320.A0A319DGE0"/>
<feature type="domain" description="AAA+ ATPase lid" evidence="1">
    <location>
        <begin position="46"/>
        <end position="110"/>
    </location>
</feature>
<evidence type="ECO:0000259" key="1">
    <source>
        <dbReference type="Pfam" id="PF23232"/>
    </source>
</evidence>
<dbReference type="SUPFAM" id="SSF52540">
    <property type="entry name" value="P-loop containing nucleoside triphosphate hydrolases"/>
    <property type="match status" value="1"/>
</dbReference>
<organism evidence="2 3">
    <name type="scientific">Aspergillus ellipticus CBS 707.79</name>
    <dbReference type="NCBI Taxonomy" id="1448320"/>
    <lineage>
        <taxon>Eukaryota</taxon>
        <taxon>Fungi</taxon>
        <taxon>Dikarya</taxon>
        <taxon>Ascomycota</taxon>
        <taxon>Pezizomycotina</taxon>
        <taxon>Eurotiomycetes</taxon>
        <taxon>Eurotiomycetidae</taxon>
        <taxon>Eurotiales</taxon>
        <taxon>Aspergillaceae</taxon>
        <taxon>Aspergillus</taxon>
        <taxon>Aspergillus subgen. Circumdati</taxon>
    </lineage>
</organism>
<dbReference type="AlphaFoldDB" id="A0A319DGE0"/>
<dbReference type="InterPro" id="IPR056599">
    <property type="entry name" value="AAA_lid_fung"/>
</dbReference>
<protein>
    <recommendedName>
        <fullName evidence="1">AAA+ ATPase lid domain-containing protein</fullName>
    </recommendedName>
</protein>
<keyword evidence="3" id="KW-1185">Reference proteome</keyword>
<evidence type="ECO:0000313" key="2">
    <source>
        <dbReference type="EMBL" id="PYH96194.1"/>
    </source>
</evidence>
<evidence type="ECO:0000313" key="3">
    <source>
        <dbReference type="Proteomes" id="UP000247810"/>
    </source>
</evidence>
<dbReference type="VEuPathDB" id="FungiDB:BO71DRAFT_321448"/>
<dbReference type="EMBL" id="KZ825841">
    <property type="protein sequence ID" value="PYH96194.1"/>
    <property type="molecule type" value="Genomic_DNA"/>
</dbReference>
<reference evidence="2 3" key="1">
    <citation type="submission" date="2018-02" db="EMBL/GenBank/DDBJ databases">
        <title>The genomes of Aspergillus section Nigri reveals drivers in fungal speciation.</title>
        <authorList>
            <consortium name="DOE Joint Genome Institute"/>
            <person name="Vesth T.C."/>
            <person name="Nybo J."/>
            <person name="Theobald S."/>
            <person name="Brandl J."/>
            <person name="Frisvad J.C."/>
            <person name="Nielsen K.F."/>
            <person name="Lyhne E.K."/>
            <person name="Kogle M.E."/>
            <person name="Kuo A."/>
            <person name="Riley R."/>
            <person name="Clum A."/>
            <person name="Nolan M."/>
            <person name="Lipzen A."/>
            <person name="Salamov A."/>
            <person name="Henrissat B."/>
            <person name="Wiebenga A."/>
            <person name="De vries R.P."/>
            <person name="Grigoriev I.V."/>
            <person name="Mortensen U.H."/>
            <person name="Andersen M.R."/>
            <person name="Baker S.E."/>
        </authorList>
    </citation>
    <scope>NUCLEOTIDE SEQUENCE [LARGE SCALE GENOMIC DNA]</scope>
    <source>
        <strain evidence="2 3">CBS 707.79</strain>
    </source>
</reference>
<dbReference type="PANTHER" id="PTHR46411:SF3">
    <property type="entry name" value="AAA+ ATPASE DOMAIN-CONTAINING PROTEIN"/>
    <property type="match status" value="1"/>
</dbReference>
<name>A0A319DGE0_9EURO</name>
<sequence length="137" mass="16153">HNQLLTIFLRKLEYDESILFLTTNRVTHFDEAILSRIHLKIKYDNLTKEARREIWKCFLSKARTHQGPSIVCKRDLERLESMKLNGRDIENLTSVAHALATVDKTQMTFQHLEKAARSKDKFIKELGNYDRMEGLYT</sequence>
<proteinExistence type="predicted"/>
<feature type="non-terminal residue" evidence="2">
    <location>
        <position position="1"/>
    </location>
</feature>
<gene>
    <name evidence="2" type="ORF">BO71DRAFT_321448</name>
</gene>
<accession>A0A319DGE0</accession>
<dbReference type="Proteomes" id="UP000247810">
    <property type="component" value="Unassembled WGS sequence"/>
</dbReference>